<dbReference type="EMBL" id="BJFL01000019">
    <property type="protein sequence ID" value="GDY31932.1"/>
    <property type="molecule type" value="Genomic_DNA"/>
</dbReference>
<proteinExistence type="predicted"/>
<evidence type="ECO:0000256" key="1">
    <source>
        <dbReference type="SAM" id="MobiDB-lite"/>
    </source>
</evidence>
<keyword evidence="3" id="KW-1185">Reference proteome</keyword>
<dbReference type="Proteomes" id="UP000298860">
    <property type="component" value="Unassembled WGS sequence"/>
</dbReference>
<comment type="caution">
    <text evidence="2">The sequence shown here is derived from an EMBL/GenBank/DDBJ whole genome shotgun (WGS) entry which is preliminary data.</text>
</comment>
<protein>
    <submittedName>
        <fullName evidence="2">Uncharacterized protein</fullName>
    </submittedName>
</protein>
<dbReference type="AlphaFoldDB" id="A0A4D4J9J3"/>
<reference evidence="3" key="1">
    <citation type="submission" date="2019-04" db="EMBL/GenBank/DDBJ databases">
        <title>Draft genome sequence of Pseudonocardiaceae bacterium SL3-2-4.</title>
        <authorList>
            <person name="Ningsih F."/>
            <person name="Yokota A."/>
            <person name="Sakai Y."/>
            <person name="Nanatani K."/>
            <person name="Yabe S."/>
            <person name="Oetari A."/>
            <person name="Sjamsuridzal W."/>
        </authorList>
    </citation>
    <scope>NUCLEOTIDE SEQUENCE [LARGE SCALE GENOMIC DNA]</scope>
    <source>
        <strain evidence="3">SL3-2-4</strain>
    </source>
</reference>
<evidence type="ECO:0000313" key="2">
    <source>
        <dbReference type="EMBL" id="GDY31932.1"/>
    </source>
</evidence>
<organism evidence="2 3">
    <name type="scientific">Gandjariella thermophila</name>
    <dbReference type="NCBI Taxonomy" id="1931992"/>
    <lineage>
        <taxon>Bacteria</taxon>
        <taxon>Bacillati</taxon>
        <taxon>Actinomycetota</taxon>
        <taxon>Actinomycetes</taxon>
        <taxon>Pseudonocardiales</taxon>
        <taxon>Pseudonocardiaceae</taxon>
        <taxon>Gandjariella</taxon>
    </lineage>
</organism>
<evidence type="ECO:0000313" key="3">
    <source>
        <dbReference type="Proteomes" id="UP000298860"/>
    </source>
</evidence>
<gene>
    <name evidence="2" type="ORF">GTS_35650</name>
</gene>
<feature type="region of interest" description="Disordered" evidence="1">
    <location>
        <begin position="17"/>
        <end position="60"/>
    </location>
</feature>
<name>A0A4D4J9J3_9PSEU</name>
<sequence length="111" mass="11591">MSAGTVDDMAMPLLMNEENALRPPLAGSSGSAPAPVPSTAAADASPRWSDPDPRPGSGHWVPTAWVGAARPVLTFPTGGHRCGLYRVVCGFYECLHGHVRRISVRARGGTA</sequence>
<feature type="compositionally biased region" description="Low complexity" evidence="1">
    <location>
        <begin position="23"/>
        <end position="46"/>
    </location>
</feature>
<accession>A0A4D4J9J3</accession>